<dbReference type="InterPro" id="IPR029028">
    <property type="entry name" value="Alpha/beta_knot_MTases"/>
</dbReference>
<organism evidence="7">
    <name type="scientific">Candidatus Berkiella aquae</name>
    <dbReference type="NCBI Taxonomy" id="295108"/>
    <lineage>
        <taxon>Bacteria</taxon>
        <taxon>Pseudomonadati</taxon>
        <taxon>Pseudomonadota</taxon>
        <taxon>Gammaproteobacteria</taxon>
        <taxon>Candidatus Berkiellales</taxon>
        <taxon>Candidatus Berkiellaceae</taxon>
        <taxon>Candidatus Berkiella</taxon>
    </lineage>
</organism>
<dbReference type="CDD" id="cd18093">
    <property type="entry name" value="SpoU-like_TrmJ"/>
    <property type="match status" value="1"/>
</dbReference>
<dbReference type="PANTHER" id="PTHR42786:SF2">
    <property type="entry name" value="TRNA (CYTIDINE_URIDINE-2'-O-)-METHYLTRANSFERASE TRMJ"/>
    <property type="match status" value="1"/>
</dbReference>
<evidence type="ECO:0000259" key="6">
    <source>
        <dbReference type="Pfam" id="PF00588"/>
    </source>
</evidence>
<keyword evidence="2 5" id="KW-0489">Methyltransferase</keyword>
<dbReference type="Gene3D" id="1.10.8.590">
    <property type="match status" value="1"/>
</dbReference>
<dbReference type="InterPro" id="IPR004384">
    <property type="entry name" value="RNA_MeTrfase_TrmJ/LasT"/>
</dbReference>
<dbReference type="FunFam" id="3.40.1280.10:FF:000006">
    <property type="entry name" value="Uncharacterized tRNA/rRNA methyltransferase HI_0380"/>
    <property type="match status" value="1"/>
</dbReference>
<dbReference type="GO" id="GO:0160206">
    <property type="term" value="F:tRNA (cytidine(32)/uridine(32)-2'-O)-methyltransferase activity"/>
    <property type="evidence" value="ECO:0007669"/>
    <property type="project" value="UniProtKB-EC"/>
</dbReference>
<dbReference type="GO" id="GO:0005829">
    <property type="term" value="C:cytosol"/>
    <property type="evidence" value="ECO:0007669"/>
    <property type="project" value="TreeGrafter"/>
</dbReference>
<comment type="function">
    <text evidence="5">Catalyzes the formation of 2'O-methylated cytidine (Cm32) or 2'O-methylated uridine (Um32) at position 32 in tRNA.</text>
</comment>
<dbReference type="GO" id="GO:0003723">
    <property type="term" value="F:RNA binding"/>
    <property type="evidence" value="ECO:0007669"/>
    <property type="project" value="InterPro"/>
</dbReference>
<accession>A0A0Q9YMV8</accession>
<evidence type="ECO:0000313" key="7">
    <source>
        <dbReference type="EMBL" id="KRG18196.1"/>
    </source>
</evidence>
<name>A0A0Q9YMV8_9GAMM</name>
<reference evidence="7" key="1">
    <citation type="submission" date="2015-09" db="EMBL/GenBank/DDBJ databases">
        <title>Draft Genome Sequences of Two Novel Amoeba-resistant Intranuclear Bacteria, Candidatus Berkiella cookevillensis and Candidatus Berkiella aquae.</title>
        <authorList>
            <person name="Mehari Y.T."/>
            <person name="Arivett B.A."/>
            <person name="Farone A.L."/>
            <person name="Gunderson J.H."/>
            <person name="Farone M.B."/>
        </authorList>
    </citation>
    <scope>NUCLEOTIDE SEQUENCE [LARGE SCALE GENOMIC DNA]</scope>
    <source>
        <strain evidence="7">HT99</strain>
    </source>
</reference>
<proteinExistence type="inferred from homology"/>
<dbReference type="EMBL" id="LKAJ01000021">
    <property type="protein sequence ID" value="KRG18196.1"/>
    <property type="molecule type" value="Genomic_DNA"/>
</dbReference>
<evidence type="ECO:0000256" key="1">
    <source>
        <dbReference type="ARBA" id="ARBA00007228"/>
    </source>
</evidence>
<evidence type="ECO:0000256" key="2">
    <source>
        <dbReference type="ARBA" id="ARBA00022603"/>
    </source>
</evidence>
<evidence type="ECO:0000313" key="9">
    <source>
        <dbReference type="Proteomes" id="UP000051497"/>
    </source>
</evidence>
<feature type="domain" description="tRNA/rRNA methyltransferase SpoU type" evidence="6">
    <location>
        <begin position="5"/>
        <end position="155"/>
    </location>
</feature>
<evidence type="ECO:0000256" key="5">
    <source>
        <dbReference type="RuleBase" id="RU362024"/>
    </source>
</evidence>
<dbReference type="InterPro" id="IPR001537">
    <property type="entry name" value="SpoU_MeTrfase"/>
</dbReference>
<dbReference type="OrthoDB" id="9806346at2"/>
<dbReference type="Pfam" id="PF00588">
    <property type="entry name" value="SpoU_methylase"/>
    <property type="match status" value="1"/>
</dbReference>
<dbReference type="EMBL" id="LKAJ02000001">
    <property type="protein sequence ID" value="MCS5711026.1"/>
    <property type="molecule type" value="Genomic_DNA"/>
</dbReference>
<dbReference type="InterPro" id="IPR029026">
    <property type="entry name" value="tRNA_m1G_MTases_N"/>
</dbReference>
<dbReference type="GO" id="GO:0002128">
    <property type="term" value="P:tRNA nucleoside ribose methylation"/>
    <property type="evidence" value="ECO:0007669"/>
    <property type="project" value="TreeGrafter"/>
</dbReference>
<comment type="subcellular location">
    <subcellularLocation>
        <location evidence="5">Cytoplasm</location>
    </subcellularLocation>
</comment>
<dbReference type="PIRSF" id="PIRSF004808">
    <property type="entry name" value="LasT"/>
    <property type="match status" value="1"/>
</dbReference>
<keyword evidence="9" id="KW-1185">Reference proteome</keyword>
<dbReference type="EC" id="2.1.1.200" evidence="5"/>
<keyword evidence="5" id="KW-0963">Cytoplasm</keyword>
<evidence type="ECO:0000256" key="3">
    <source>
        <dbReference type="ARBA" id="ARBA00022679"/>
    </source>
</evidence>
<dbReference type="STRING" id="295108.HT99x_03040"/>
<dbReference type="PATRIC" id="fig|1590043.3.peg.3094"/>
<comment type="subunit">
    <text evidence="5">Homodimer.</text>
</comment>
<dbReference type="AlphaFoldDB" id="A0A0Q9YMV8"/>
<gene>
    <name evidence="5 7" type="primary">trmJ</name>
    <name evidence="8" type="ORF">HT99x_006255</name>
    <name evidence="7" type="ORF">HT99x_03040</name>
</gene>
<keyword evidence="4 5" id="KW-0949">S-adenosyl-L-methionine</keyword>
<dbReference type="NCBIfam" id="TIGR00050">
    <property type="entry name" value="rRNA_methyl_1"/>
    <property type="match status" value="1"/>
</dbReference>
<sequence>MNQPISIILCQTSHPGNIGASARSMKTMALKQLVLIEPAIFPSNVAVERASGADDVLANAKVYGSLNEGVANCQWLFGTSARSRAFPWPQLTPFEAAAKMLELTATQQSVGILFGNEQSGLSNEQLQQCDFHIAIPANPEYSSLNLGSAVQIICYEIYQAWLKHKQEPTLSEMTVPAIGHKANHDEIAGLLEHFEKVSVEIGFLDPKHPKKLLPRLKRLFAKAQLEKEEVNLLRGFLKLANSKKDTQIS</sequence>
<comment type="catalytic activity">
    <reaction evidence="5">
        <text>cytidine(32) in tRNA + S-adenosyl-L-methionine = 2'-O-methylcytidine(32) in tRNA + S-adenosyl-L-homocysteine + H(+)</text>
        <dbReference type="Rhea" id="RHEA:42932"/>
        <dbReference type="Rhea" id="RHEA-COMP:10288"/>
        <dbReference type="Rhea" id="RHEA-COMP:10289"/>
        <dbReference type="ChEBI" id="CHEBI:15378"/>
        <dbReference type="ChEBI" id="CHEBI:57856"/>
        <dbReference type="ChEBI" id="CHEBI:59789"/>
        <dbReference type="ChEBI" id="CHEBI:74495"/>
        <dbReference type="ChEBI" id="CHEBI:82748"/>
        <dbReference type="EC" id="2.1.1.200"/>
    </reaction>
</comment>
<keyword evidence="5" id="KW-0819">tRNA processing</keyword>
<comment type="similarity">
    <text evidence="1">Belongs to the class IV-like SAM-binding methyltransferase superfamily. RNA methyltransferase TrmH family.</text>
</comment>
<dbReference type="Proteomes" id="UP000051497">
    <property type="component" value="Unassembled WGS sequence"/>
</dbReference>
<dbReference type="Gene3D" id="3.40.1280.10">
    <property type="match status" value="1"/>
</dbReference>
<keyword evidence="3 7" id="KW-0808">Transferase</keyword>
<dbReference type="PANTHER" id="PTHR42786">
    <property type="entry name" value="TRNA/RRNA METHYLTRANSFERASE"/>
    <property type="match status" value="1"/>
</dbReference>
<evidence type="ECO:0000313" key="8">
    <source>
        <dbReference type="EMBL" id="MCS5711026.1"/>
    </source>
</evidence>
<protein>
    <recommendedName>
        <fullName evidence="5">tRNA (cytidine/uridine-2'-O-)-methyltransferase TrmJ</fullName>
        <ecNumber evidence="5">2.1.1.200</ecNumber>
    </recommendedName>
    <alternativeName>
        <fullName evidence="5">tRNA (cytidine(32)/uridine(32)-2'-O)-methyltransferase</fullName>
    </alternativeName>
    <alternativeName>
        <fullName evidence="5">tRNA Cm32/Um32 methyltransferase</fullName>
    </alternativeName>
</protein>
<evidence type="ECO:0000256" key="4">
    <source>
        <dbReference type="ARBA" id="ARBA00022691"/>
    </source>
</evidence>
<reference evidence="8" key="2">
    <citation type="journal article" date="2016" name="Genome Announc.">
        <title>Draft Genome Sequences of Two Novel Amoeba-Resistant Intranuclear Bacteria, 'Candidatus Berkiella cookevillensis' and 'Candidatus Berkiella aquae'.</title>
        <authorList>
            <person name="Mehari Y.T."/>
            <person name="Arivett B.A."/>
            <person name="Farone A.L."/>
            <person name="Gunderson J.H."/>
            <person name="Farone M.B."/>
        </authorList>
    </citation>
    <scope>NUCLEOTIDE SEQUENCE</scope>
    <source>
        <strain evidence="8">HT99</strain>
    </source>
</reference>
<comment type="caution">
    <text evidence="7">The sequence shown here is derived from an EMBL/GenBank/DDBJ whole genome shotgun (WGS) entry which is preliminary data.</text>
</comment>
<dbReference type="SUPFAM" id="SSF75217">
    <property type="entry name" value="alpha/beta knot"/>
    <property type="match status" value="1"/>
</dbReference>
<reference evidence="8" key="3">
    <citation type="submission" date="2021-06" db="EMBL/GenBank/DDBJ databases">
        <title>Genomic Description and Analysis of Intracellular Bacteria, Candidatus Berkiella cookevillensis and Candidatus Berkiella aquae.</title>
        <authorList>
            <person name="Kidane D.T."/>
            <person name="Mehari Y.T."/>
            <person name="Rice F.C."/>
            <person name="Arivett B.A."/>
            <person name="Farone A.L."/>
            <person name="Berk S.G."/>
            <person name="Farone M.B."/>
        </authorList>
    </citation>
    <scope>NUCLEOTIDE SEQUENCE</scope>
    <source>
        <strain evidence="8">HT99</strain>
    </source>
</reference>
<comment type="catalytic activity">
    <reaction evidence="5">
        <text>uridine(32) in tRNA + S-adenosyl-L-methionine = 2'-O-methyluridine(32) in tRNA + S-adenosyl-L-homocysteine + H(+)</text>
        <dbReference type="Rhea" id="RHEA:42936"/>
        <dbReference type="Rhea" id="RHEA-COMP:10107"/>
        <dbReference type="Rhea" id="RHEA-COMP:10290"/>
        <dbReference type="ChEBI" id="CHEBI:15378"/>
        <dbReference type="ChEBI" id="CHEBI:57856"/>
        <dbReference type="ChEBI" id="CHEBI:59789"/>
        <dbReference type="ChEBI" id="CHEBI:65315"/>
        <dbReference type="ChEBI" id="CHEBI:74478"/>
        <dbReference type="EC" id="2.1.1.200"/>
    </reaction>
</comment>